<gene>
    <name evidence="2" type="ORF">GCM10007043_08160</name>
</gene>
<evidence type="ECO:0000256" key="1">
    <source>
        <dbReference type="SAM" id="Phobius"/>
    </source>
</evidence>
<organism evidence="2 3">
    <name type="scientific">Calditerricola satsumensis</name>
    <dbReference type="NCBI Taxonomy" id="373054"/>
    <lineage>
        <taxon>Bacteria</taxon>
        <taxon>Bacillati</taxon>
        <taxon>Bacillota</taxon>
        <taxon>Bacilli</taxon>
        <taxon>Bacillales</taxon>
        <taxon>Bacillaceae</taxon>
        <taxon>Calditerricola</taxon>
    </lineage>
</organism>
<reference evidence="2" key="1">
    <citation type="journal article" date="2014" name="Int. J. Syst. Evol. Microbiol.">
        <title>Complete genome sequence of Corynebacterium casei LMG S-19264T (=DSM 44701T), isolated from a smear-ripened cheese.</title>
        <authorList>
            <consortium name="US DOE Joint Genome Institute (JGI-PGF)"/>
            <person name="Walter F."/>
            <person name="Albersmeier A."/>
            <person name="Kalinowski J."/>
            <person name="Ruckert C."/>
        </authorList>
    </citation>
    <scope>NUCLEOTIDE SEQUENCE</scope>
    <source>
        <strain evidence="2">JCM 14719</strain>
    </source>
</reference>
<dbReference type="AlphaFoldDB" id="A0A8J3B5D5"/>
<dbReference type="InterPro" id="IPR015943">
    <property type="entry name" value="WD40/YVTN_repeat-like_dom_sf"/>
</dbReference>
<comment type="caution">
    <text evidence="2">The sequence shown here is derived from an EMBL/GenBank/DDBJ whole genome shotgun (WGS) entry which is preliminary data.</text>
</comment>
<dbReference type="Proteomes" id="UP000637720">
    <property type="component" value="Unassembled WGS sequence"/>
</dbReference>
<keyword evidence="1" id="KW-1133">Transmembrane helix</keyword>
<dbReference type="RefSeq" id="WP_054668998.1">
    <property type="nucleotide sequence ID" value="NZ_BMOF01000011.1"/>
</dbReference>
<evidence type="ECO:0000313" key="3">
    <source>
        <dbReference type="Proteomes" id="UP000637720"/>
    </source>
</evidence>
<dbReference type="SUPFAM" id="SSF110296">
    <property type="entry name" value="Oligoxyloglucan reducing end-specific cellobiohydrolase"/>
    <property type="match status" value="1"/>
</dbReference>
<keyword evidence="3" id="KW-1185">Reference proteome</keyword>
<evidence type="ECO:0000313" key="2">
    <source>
        <dbReference type="EMBL" id="GGJ96730.1"/>
    </source>
</evidence>
<dbReference type="InterPro" id="IPR054817">
    <property type="entry name" value="Glycosyl_F510_1955-like"/>
</dbReference>
<accession>A0A8J3B5D5</accession>
<keyword evidence="1" id="KW-0472">Membrane</keyword>
<dbReference type="NCBIfam" id="NF045728">
    <property type="entry name" value="glycosyl_F510_1955"/>
    <property type="match status" value="1"/>
</dbReference>
<proteinExistence type="predicted"/>
<dbReference type="Gene3D" id="2.130.10.10">
    <property type="entry name" value="YVTN repeat-like/Quinoprotein amine dehydrogenase"/>
    <property type="match status" value="1"/>
</dbReference>
<dbReference type="EMBL" id="BMOF01000011">
    <property type="protein sequence ID" value="GGJ96730.1"/>
    <property type="molecule type" value="Genomic_DNA"/>
</dbReference>
<reference evidence="2" key="2">
    <citation type="submission" date="2020-09" db="EMBL/GenBank/DDBJ databases">
        <authorList>
            <person name="Sun Q."/>
            <person name="Ohkuma M."/>
        </authorList>
    </citation>
    <scope>NUCLEOTIDE SEQUENCE</scope>
    <source>
        <strain evidence="2">JCM 14719</strain>
    </source>
</reference>
<sequence>MAKANRATKRRLHPYLLWGLVGVLISVLLGAAFLWPGRWGAGKTVQFEHLHGLGYSPDGQRLLLAAHDGLRVYANGEWIRPDTPGHDFMGFAPVNDGFYASGHPAPGSNLPDPLGLVKSTDEGATLKTLGLGGEADFHVMAAGYQSRVLYAINTVPNSRMASPGLYFTADEGKTWVKSAMNSLPNEAITAHNAWVALAVHPTNSAVVAVGADSGLYLSTDRGHRFQPVLPQMPVTALAFTQKGTLLVAGYKNGPFLYEMDLADKQSRKLRIPLADDDTIVYLAPNPVREGELAVATYHRDVYLTRDQGLNWIQIADQGEETRAPSSS</sequence>
<name>A0A8J3B5D5_9BACI</name>
<protein>
    <recommendedName>
        <fullName evidence="4">Sortilin N-terminal domain-containing protein</fullName>
    </recommendedName>
</protein>
<keyword evidence="1" id="KW-0812">Transmembrane</keyword>
<evidence type="ECO:0008006" key="4">
    <source>
        <dbReference type="Google" id="ProtNLM"/>
    </source>
</evidence>
<feature type="transmembrane region" description="Helical" evidence="1">
    <location>
        <begin position="12"/>
        <end position="35"/>
    </location>
</feature>